<name>A0A1H0LJB2_9SPHI</name>
<proteinExistence type="predicted"/>
<gene>
    <name evidence="1" type="ORF">SAMN05421820_11817</name>
</gene>
<dbReference type="OrthoDB" id="767528at2"/>
<accession>A0A1H0LJB2</accession>
<evidence type="ECO:0000313" key="2">
    <source>
        <dbReference type="Proteomes" id="UP000183200"/>
    </source>
</evidence>
<evidence type="ECO:0000313" key="1">
    <source>
        <dbReference type="EMBL" id="SDO68020.1"/>
    </source>
</evidence>
<organism evidence="1 2">
    <name type="scientific">Pedobacter steynii</name>
    <dbReference type="NCBI Taxonomy" id="430522"/>
    <lineage>
        <taxon>Bacteria</taxon>
        <taxon>Pseudomonadati</taxon>
        <taxon>Bacteroidota</taxon>
        <taxon>Sphingobacteriia</taxon>
        <taxon>Sphingobacteriales</taxon>
        <taxon>Sphingobacteriaceae</taxon>
        <taxon>Pedobacter</taxon>
    </lineage>
</organism>
<dbReference type="RefSeq" id="WP_074612945.1">
    <property type="nucleotide sequence ID" value="NZ_FNGY01000018.1"/>
</dbReference>
<keyword evidence="2" id="KW-1185">Reference proteome</keyword>
<dbReference type="AlphaFoldDB" id="A0A1H0LJB2"/>
<protein>
    <submittedName>
        <fullName evidence="1">Uncharacterized protein</fullName>
    </submittedName>
</protein>
<dbReference type="Proteomes" id="UP000183200">
    <property type="component" value="Unassembled WGS sequence"/>
</dbReference>
<dbReference type="EMBL" id="FNGY01000018">
    <property type="protein sequence ID" value="SDO68020.1"/>
    <property type="molecule type" value="Genomic_DNA"/>
</dbReference>
<sequence length="105" mass="12358">MIYAKKKVQNTANLAAQTAKIIANVKELEEKNLIRLEEKEIHLYPDIWKDKATALNWIKCLHLYYMLKRRFKESDSLLFRHIETGELIGTFKNKKATVLIFNPLP</sequence>
<reference evidence="2" key="1">
    <citation type="submission" date="2016-10" db="EMBL/GenBank/DDBJ databases">
        <authorList>
            <person name="Varghese N."/>
            <person name="Submissions S."/>
        </authorList>
    </citation>
    <scope>NUCLEOTIDE SEQUENCE [LARGE SCALE GENOMIC DNA]</scope>
    <source>
        <strain evidence="2">DSM 19110</strain>
    </source>
</reference>
<dbReference type="STRING" id="430522.BFS30_12065"/>